<sequence>MLAARSLLIHLDEIASFSAPNNNISSRPGLYKPGDIPSPSSSLGHFLTLGERSVSTRGNGVCRGSCDDLKITELKAKQSTCNVSTMTTTSTEGLYANSWYLSRYGLSNEKTSGIPSATESTAATTEGIGISSIVADSFVQHDPVFAQNMTICHPHESVYGSPQSHLGPEAILGLGFGIGLPAATADSGLGTSYAHEATLMRSRSADGPSLSTLPVSSIYPASNRSHWDRLQAPNNQGLSETIGQDSVSFDDLTLFQSLELLPWPSSASLSSNSPDSCSFSSHLHSPTFRTSFFHPPPPPPLPSHLSPLLPHISPPVFSQPSKQPQPVDVFPTSVTTPFNLNQLRPHPIPFWSDHEYPQALGPQESRNPGSLCSGKQIGRNPQQQQRLVSNSLNLLAVEAGQEDQGKHRKPQLNDQRGSRKTRGIHFSEDSSDWSTSSTSATSSYSSSLHARTRKAGCSSRRNRLNSKYSFITISSSVSSSDTSSDNISGLHSEIYHSAALKSRNHASVSKNTTQYLFTDSMKCTKSDSVSPSSSSSSSSTPSSSDHLSSKVLASKLNKRHHIIRKTEGMPSNKDQFSLSYFTT</sequence>
<name>A0A3S5CQ13_9PLAT</name>
<keyword evidence="3" id="KW-1185">Reference proteome</keyword>
<gene>
    <name evidence="2" type="ORF">PXEA_LOCUS32279</name>
</gene>
<feature type="region of interest" description="Disordered" evidence="1">
    <location>
        <begin position="528"/>
        <end position="548"/>
    </location>
</feature>
<proteinExistence type="predicted"/>
<dbReference type="AlphaFoldDB" id="A0A3S5CQ13"/>
<feature type="region of interest" description="Disordered" evidence="1">
    <location>
        <begin position="349"/>
        <end position="384"/>
    </location>
</feature>
<feature type="compositionally biased region" description="Low complexity" evidence="1">
    <location>
        <begin position="432"/>
        <end position="447"/>
    </location>
</feature>
<evidence type="ECO:0000256" key="1">
    <source>
        <dbReference type="SAM" id="MobiDB-lite"/>
    </source>
</evidence>
<organism evidence="2 3">
    <name type="scientific">Protopolystoma xenopodis</name>
    <dbReference type="NCBI Taxonomy" id="117903"/>
    <lineage>
        <taxon>Eukaryota</taxon>
        <taxon>Metazoa</taxon>
        <taxon>Spiralia</taxon>
        <taxon>Lophotrochozoa</taxon>
        <taxon>Platyhelminthes</taxon>
        <taxon>Monogenea</taxon>
        <taxon>Polyopisthocotylea</taxon>
        <taxon>Polystomatidea</taxon>
        <taxon>Polystomatidae</taxon>
        <taxon>Protopolystoma</taxon>
    </lineage>
</organism>
<accession>A0A3S5CQ13</accession>
<evidence type="ECO:0000313" key="2">
    <source>
        <dbReference type="EMBL" id="VEL38839.1"/>
    </source>
</evidence>
<comment type="caution">
    <text evidence="2">The sequence shown here is derived from an EMBL/GenBank/DDBJ whole genome shotgun (WGS) entry which is preliminary data.</text>
</comment>
<protein>
    <submittedName>
        <fullName evidence="2">Uncharacterized protein</fullName>
    </submittedName>
</protein>
<dbReference type="Proteomes" id="UP000784294">
    <property type="component" value="Unassembled WGS sequence"/>
</dbReference>
<feature type="region of interest" description="Disordered" evidence="1">
    <location>
        <begin position="399"/>
        <end position="460"/>
    </location>
</feature>
<reference evidence="2" key="1">
    <citation type="submission" date="2018-11" db="EMBL/GenBank/DDBJ databases">
        <authorList>
            <consortium name="Pathogen Informatics"/>
        </authorList>
    </citation>
    <scope>NUCLEOTIDE SEQUENCE</scope>
</reference>
<dbReference type="EMBL" id="CAAALY010259169">
    <property type="protein sequence ID" value="VEL38839.1"/>
    <property type="molecule type" value="Genomic_DNA"/>
</dbReference>
<evidence type="ECO:0000313" key="3">
    <source>
        <dbReference type="Proteomes" id="UP000784294"/>
    </source>
</evidence>
<feature type="compositionally biased region" description="Low complexity" evidence="1">
    <location>
        <begin position="528"/>
        <end position="546"/>
    </location>
</feature>
<feature type="compositionally biased region" description="Basic residues" evidence="1">
    <location>
        <begin position="450"/>
        <end position="460"/>
    </location>
</feature>